<dbReference type="AlphaFoldDB" id="I3Y678"/>
<dbReference type="Gene3D" id="3.30.2310.20">
    <property type="entry name" value="RelE-like"/>
    <property type="match status" value="1"/>
</dbReference>
<dbReference type="InterPro" id="IPR035093">
    <property type="entry name" value="RelE/ParE_toxin_dom_sf"/>
</dbReference>
<name>I3Y678_THIV6</name>
<dbReference type="PANTHER" id="PTHR40266:SF2">
    <property type="entry name" value="TOXIN HIGB-1"/>
    <property type="match status" value="1"/>
</dbReference>
<dbReference type="STRING" id="765911.Thivi_0429"/>
<dbReference type="Pfam" id="PF05015">
    <property type="entry name" value="HigB-like_toxin"/>
    <property type="match status" value="1"/>
</dbReference>
<gene>
    <name evidence="1" type="ordered locus">Thivi_0429</name>
</gene>
<dbReference type="SUPFAM" id="SSF143011">
    <property type="entry name" value="RelE-like"/>
    <property type="match status" value="1"/>
</dbReference>
<sequence>MIESFHDRATEDIFNGVNSKVTRKICPEKLWKIARRKLDQLDSVQSLEELKVPLGNRLEALAGNRKGQYSIRINEQYRICFVWGESGPDEVEVTDYH</sequence>
<dbReference type="eggNOG" id="COG3549">
    <property type="taxonomic scope" value="Bacteria"/>
</dbReference>
<evidence type="ECO:0000313" key="2">
    <source>
        <dbReference type="Proteomes" id="UP000006062"/>
    </source>
</evidence>
<protein>
    <submittedName>
        <fullName evidence="1">Plasmid maintenance system killer protein</fullName>
    </submittedName>
</protein>
<dbReference type="Proteomes" id="UP000006062">
    <property type="component" value="Chromosome"/>
</dbReference>
<evidence type="ECO:0000313" key="1">
    <source>
        <dbReference type="EMBL" id="AFL72496.1"/>
    </source>
</evidence>
<dbReference type="RefSeq" id="WP_014776997.1">
    <property type="nucleotide sequence ID" value="NC_018012.1"/>
</dbReference>
<keyword evidence="2" id="KW-1185">Reference proteome</keyword>
<dbReference type="KEGG" id="tvi:Thivi_0429"/>
<dbReference type="InterPro" id="IPR007711">
    <property type="entry name" value="HigB-1"/>
</dbReference>
<dbReference type="OrthoDB" id="9801102at2"/>
<dbReference type="EMBL" id="CP003154">
    <property type="protein sequence ID" value="AFL72496.1"/>
    <property type="molecule type" value="Genomic_DNA"/>
</dbReference>
<accession>I3Y678</accession>
<proteinExistence type="predicted"/>
<organism evidence="1 2">
    <name type="scientific">Thiocystis violascens (strain ATCC 17096 / DSM 198 / 6111)</name>
    <name type="common">Chromatium violascens</name>
    <dbReference type="NCBI Taxonomy" id="765911"/>
    <lineage>
        <taxon>Bacteria</taxon>
        <taxon>Pseudomonadati</taxon>
        <taxon>Pseudomonadota</taxon>
        <taxon>Gammaproteobacteria</taxon>
        <taxon>Chromatiales</taxon>
        <taxon>Chromatiaceae</taxon>
        <taxon>Thiocystis</taxon>
    </lineage>
</organism>
<dbReference type="PANTHER" id="PTHR40266">
    <property type="entry name" value="TOXIN HIGB-1"/>
    <property type="match status" value="1"/>
</dbReference>
<dbReference type="HOGENOM" id="CLU_155111_1_1_6"/>
<reference evidence="1 2" key="1">
    <citation type="submission" date="2012-06" db="EMBL/GenBank/DDBJ databases">
        <title>Complete sequence of Thiocystis violascens DSM 198.</title>
        <authorList>
            <consortium name="US DOE Joint Genome Institute"/>
            <person name="Lucas S."/>
            <person name="Han J."/>
            <person name="Lapidus A."/>
            <person name="Cheng J.-F."/>
            <person name="Goodwin L."/>
            <person name="Pitluck S."/>
            <person name="Peters L."/>
            <person name="Ovchinnikova G."/>
            <person name="Teshima H."/>
            <person name="Detter J.C."/>
            <person name="Han C."/>
            <person name="Tapia R."/>
            <person name="Land M."/>
            <person name="Hauser L."/>
            <person name="Kyrpides N."/>
            <person name="Ivanova N."/>
            <person name="Pagani I."/>
            <person name="Vogl K."/>
            <person name="Liu Z."/>
            <person name="Frigaard N.-U."/>
            <person name="Bryant D."/>
            <person name="Woyke T."/>
        </authorList>
    </citation>
    <scope>NUCLEOTIDE SEQUENCE [LARGE SCALE GENOMIC DNA]</scope>
    <source>
        <strain evidence="2">ATCC 17096 / DSM 198 / 6111</strain>
    </source>
</reference>